<evidence type="ECO:0000256" key="1">
    <source>
        <dbReference type="SAM" id="MobiDB-lite"/>
    </source>
</evidence>
<dbReference type="EMBL" id="MNCJ02000323">
    <property type="protein sequence ID" value="KAF5796905.1"/>
    <property type="molecule type" value="Genomic_DNA"/>
</dbReference>
<name>A0A9K3IHZ9_HELAN</name>
<dbReference type="Gramene" id="mRNA:HanXRQr2_Chr08g0357311">
    <property type="protein sequence ID" value="mRNA:HanXRQr2_Chr08g0357311"/>
    <property type="gene ID" value="HanXRQr2_Chr08g0357311"/>
</dbReference>
<feature type="compositionally biased region" description="Acidic residues" evidence="1">
    <location>
        <begin position="360"/>
        <end position="377"/>
    </location>
</feature>
<reference evidence="2" key="1">
    <citation type="journal article" date="2017" name="Nature">
        <title>The sunflower genome provides insights into oil metabolism, flowering and Asterid evolution.</title>
        <authorList>
            <person name="Badouin H."/>
            <person name="Gouzy J."/>
            <person name="Grassa C.J."/>
            <person name="Murat F."/>
            <person name="Staton S.E."/>
            <person name="Cottret L."/>
            <person name="Lelandais-Briere C."/>
            <person name="Owens G.L."/>
            <person name="Carrere S."/>
            <person name="Mayjonade B."/>
            <person name="Legrand L."/>
            <person name="Gill N."/>
            <person name="Kane N.C."/>
            <person name="Bowers J.E."/>
            <person name="Hubner S."/>
            <person name="Bellec A."/>
            <person name="Berard A."/>
            <person name="Berges H."/>
            <person name="Blanchet N."/>
            <person name="Boniface M.C."/>
            <person name="Brunel D."/>
            <person name="Catrice O."/>
            <person name="Chaidir N."/>
            <person name="Claudel C."/>
            <person name="Donnadieu C."/>
            <person name="Faraut T."/>
            <person name="Fievet G."/>
            <person name="Helmstetter N."/>
            <person name="King M."/>
            <person name="Knapp S.J."/>
            <person name="Lai Z."/>
            <person name="Le Paslier M.C."/>
            <person name="Lippi Y."/>
            <person name="Lorenzon L."/>
            <person name="Mandel J.R."/>
            <person name="Marage G."/>
            <person name="Marchand G."/>
            <person name="Marquand E."/>
            <person name="Bret-Mestries E."/>
            <person name="Morien E."/>
            <person name="Nambeesan S."/>
            <person name="Nguyen T."/>
            <person name="Pegot-Espagnet P."/>
            <person name="Pouilly N."/>
            <person name="Raftis F."/>
            <person name="Sallet E."/>
            <person name="Schiex T."/>
            <person name="Thomas J."/>
            <person name="Vandecasteele C."/>
            <person name="Vares D."/>
            <person name="Vear F."/>
            <person name="Vautrin S."/>
            <person name="Crespi M."/>
            <person name="Mangin B."/>
            <person name="Burke J.M."/>
            <person name="Salse J."/>
            <person name="Munos S."/>
            <person name="Vincourt P."/>
            <person name="Rieseberg L.H."/>
            <person name="Langlade N.B."/>
        </authorList>
    </citation>
    <scope>NUCLEOTIDE SEQUENCE</scope>
    <source>
        <tissue evidence="2">Leaves</tissue>
    </source>
</reference>
<organism evidence="2 3">
    <name type="scientific">Helianthus annuus</name>
    <name type="common">Common sunflower</name>
    <dbReference type="NCBI Taxonomy" id="4232"/>
    <lineage>
        <taxon>Eukaryota</taxon>
        <taxon>Viridiplantae</taxon>
        <taxon>Streptophyta</taxon>
        <taxon>Embryophyta</taxon>
        <taxon>Tracheophyta</taxon>
        <taxon>Spermatophyta</taxon>
        <taxon>Magnoliopsida</taxon>
        <taxon>eudicotyledons</taxon>
        <taxon>Gunneridae</taxon>
        <taxon>Pentapetalae</taxon>
        <taxon>asterids</taxon>
        <taxon>campanulids</taxon>
        <taxon>Asterales</taxon>
        <taxon>Asteraceae</taxon>
        <taxon>Asteroideae</taxon>
        <taxon>Heliantheae alliance</taxon>
        <taxon>Heliantheae</taxon>
        <taxon>Helianthus</taxon>
    </lineage>
</organism>
<proteinExistence type="predicted"/>
<dbReference type="AlphaFoldDB" id="A0A9K3IHZ9"/>
<sequence>MISLKSVLVIPLQTLTCDFASKPTYDSALTIMLFRFKLLHVISLGMLLHFMCFRLKVGSNVIFDPLHNSCCDFDEEKNTKLSEFSSILEFMRRVPIQKAMTDQHLVYKSHVKRFWKHATYDEANKVIHSVVKQHNEKKTIVVTEALVHEVLNFSDDANSPTKFPERMALSQCKGGYDAMRDYQMNMVTALVLNKKYKFSHIIFHYMAENITTKSRTWIYPRFVQMLIGHAYSDIERDVNNDLLVLSHMSNDSLKQLARYHPNHPEPTKVAEFFGFIKDANYVDPDPVNHQNWRNEEEMKEAAYADELEALEKIKSTRNDWFVKEPRKRGKKATPKVQKGEGSSSQPKKRQKKVAKTMLIDEPDVEEHDVEAEAETEAEANIEVDVRLSPNSQSLLKKLKLFNTQKKKQLKLLRKKKLLMV</sequence>
<feature type="region of interest" description="Disordered" evidence="1">
    <location>
        <begin position="321"/>
        <end position="377"/>
    </location>
</feature>
<keyword evidence="3" id="KW-1185">Reference proteome</keyword>
<gene>
    <name evidence="2" type="ORF">HanXRQr2_Chr08g0357311</name>
</gene>
<comment type="caution">
    <text evidence="2">The sequence shown here is derived from an EMBL/GenBank/DDBJ whole genome shotgun (WGS) entry which is preliminary data.</text>
</comment>
<accession>A0A9K3IHZ9</accession>
<evidence type="ECO:0000313" key="3">
    <source>
        <dbReference type="Proteomes" id="UP000215914"/>
    </source>
</evidence>
<evidence type="ECO:0000313" key="2">
    <source>
        <dbReference type="EMBL" id="KAF5796905.1"/>
    </source>
</evidence>
<dbReference type="Proteomes" id="UP000215914">
    <property type="component" value="Unassembled WGS sequence"/>
</dbReference>
<protein>
    <submittedName>
        <fullName evidence="2">Uncharacterized protein</fullName>
    </submittedName>
</protein>
<reference evidence="2" key="2">
    <citation type="submission" date="2020-06" db="EMBL/GenBank/DDBJ databases">
        <title>Helianthus annuus Genome sequencing and assembly Release 2.</title>
        <authorList>
            <person name="Gouzy J."/>
            <person name="Langlade N."/>
            <person name="Munos S."/>
        </authorList>
    </citation>
    <scope>NUCLEOTIDE SEQUENCE</scope>
    <source>
        <tissue evidence="2">Leaves</tissue>
    </source>
</reference>